<evidence type="ECO:0000313" key="2">
    <source>
        <dbReference type="EMBL" id="KAK7481259.1"/>
    </source>
</evidence>
<keyword evidence="3" id="KW-1185">Reference proteome</keyword>
<sequence length="88" mass="10402">MIPVPSNWGKAIIAHFTFLIAAQRGKRRSRVGESRRYRERMKQDPQRYLLFKLKDRERHRRGKAKRPQSASAGWGDHSVGRREPELPH</sequence>
<feature type="compositionally biased region" description="Basic residues" evidence="1">
    <location>
        <begin position="57"/>
        <end position="66"/>
    </location>
</feature>
<name>A0ABD0K2I3_9CAEN</name>
<reference evidence="2 3" key="1">
    <citation type="journal article" date="2023" name="Sci. Data">
        <title>Genome assembly of the Korean intertidal mud-creeper Batillaria attramentaria.</title>
        <authorList>
            <person name="Patra A.K."/>
            <person name="Ho P.T."/>
            <person name="Jun S."/>
            <person name="Lee S.J."/>
            <person name="Kim Y."/>
            <person name="Won Y.J."/>
        </authorList>
    </citation>
    <scope>NUCLEOTIDE SEQUENCE [LARGE SCALE GENOMIC DNA]</scope>
    <source>
        <strain evidence="2">Wonlab-2016</strain>
    </source>
</reference>
<evidence type="ECO:0000313" key="3">
    <source>
        <dbReference type="Proteomes" id="UP001519460"/>
    </source>
</evidence>
<gene>
    <name evidence="2" type="ORF">BaRGS_00027519</name>
</gene>
<feature type="compositionally biased region" description="Basic and acidic residues" evidence="1">
    <location>
        <begin position="30"/>
        <end position="45"/>
    </location>
</feature>
<feature type="compositionally biased region" description="Basic and acidic residues" evidence="1">
    <location>
        <begin position="78"/>
        <end position="88"/>
    </location>
</feature>
<proteinExistence type="predicted"/>
<organism evidence="2 3">
    <name type="scientific">Batillaria attramentaria</name>
    <dbReference type="NCBI Taxonomy" id="370345"/>
    <lineage>
        <taxon>Eukaryota</taxon>
        <taxon>Metazoa</taxon>
        <taxon>Spiralia</taxon>
        <taxon>Lophotrochozoa</taxon>
        <taxon>Mollusca</taxon>
        <taxon>Gastropoda</taxon>
        <taxon>Caenogastropoda</taxon>
        <taxon>Sorbeoconcha</taxon>
        <taxon>Cerithioidea</taxon>
        <taxon>Batillariidae</taxon>
        <taxon>Batillaria</taxon>
    </lineage>
</organism>
<evidence type="ECO:0000256" key="1">
    <source>
        <dbReference type="SAM" id="MobiDB-lite"/>
    </source>
</evidence>
<feature type="region of interest" description="Disordered" evidence="1">
    <location>
        <begin position="25"/>
        <end position="88"/>
    </location>
</feature>
<dbReference type="AlphaFoldDB" id="A0ABD0K2I3"/>
<comment type="caution">
    <text evidence="2">The sequence shown here is derived from an EMBL/GenBank/DDBJ whole genome shotgun (WGS) entry which is preliminary data.</text>
</comment>
<accession>A0ABD0K2I3</accession>
<dbReference type="Proteomes" id="UP001519460">
    <property type="component" value="Unassembled WGS sequence"/>
</dbReference>
<protein>
    <submittedName>
        <fullName evidence="2">Uncharacterized protein</fullName>
    </submittedName>
</protein>
<dbReference type="EMBL" id="JACVVK020000265">
    <property type="protein sequence ID" value="KAK7481259.1"/>
    <property type="molecule type" value="Genomic_DNA"/>
</dbReference>